<organism evidence="2 3">
    <name type="scientific">Phytophthora cactorum</name>
    <dbReference type="NCBI Taxonomy" id="29920"/>
    <lineage>
        <taxon>Eukaryota</taxon>
        <taxon>Sar</taxon>
        <taxon>Stramenopiles</taxon>
        <taxon>Oomycota</taxon>
        <taxon>Peronosporomycetes</taxon>
        <taxon>Peronosporales</taxon>
        <taxon>Peronosporaceae</taxon>
        <taxon>Phytophthora</taxon>
    </lineage>
</organism>
<name>A0A8T1HR60_9STRA</name>
<feature type="compositionally biased region" description="Basic and acidic residues" evidence="1">
    <location>
        <begin position="66"/>
        <end position="79"/>
    </location>
</feature>
<reference evidence="2" key="1">
    <citation type="submission" date="2018-05" db="EMBL/GenBank/DDBJ databases">
        <title>Effector identification in a new, highly contiguous assembly of the strawberry crown rot pathogen Phytophthora cactorum.</title>
        <authorList>
            <person name="Armitage A.D."/>
            <person name="Nellist C.F."/>
            <person name="Bates H."/>
            <person name="Vickerstaff R.J."/>
            <person name="Harrison R.J."/>
        </authorList>
    </citation>
    <scope>NUCLEOTIDE SEQUENCE</scope>
    <source>
        <strain evidence="2">P421</strain>
    </source>
</reference>
<dbReference type="Proteomes" id="UP000760860">
    <property type="component" value="Unassembled WGS sequence"/>
</dbReference>
<feature type="region of interest" description="Disordered" evidence="1">
    <location>
        <begin position="1"/>
        <end position="21"/>
    </location>
</feature>
<protein>
    <submittedName>
        <fullName evidence="2">Uncharacterized protein</fullName>
    </submittedName>
</protein>
<comment type="caution">
    <text evidence="2">The sequence shown here is derived from an EMBL/GenBank/DDBJ whole genome shotgun (WGS) entry which is preliminary data.</text>
</comment>
<dbReference type="AlphaFoldDB" id="A0A8T1HR60"/>
<proteinExistence type="predicted"/>
<sequence length="148" mass="16887">MLRSKDDKAVNGHTTDDNKLGGEDRIYRTMKARMDGKALDMRTFGGVRHVEDVLGHCGHRLVNVPDGRRRSSPRERSSPKESAGSRRSPAWTTKTWWLKQNASSWDISWKDEPLRTIAWAYQPVSSAEVTKNWRIIPWTTPNAKVTAN</sequence>
<evidence type="ECO:0000313" key="3">
    <source>
        <dbReference type="Proteomes" id="UP000760860"/>
    </source>
</evidence>
<gene>
    <name evidence="2" type="ORF">PC129_g14717</name>
</gene>
<feature type="region of interest" description="Disordered" evidence="1">
    <location>
        <begin position="60"/>
        <end position="91"/>
    </location>
</feature>
<evidence type="ECO:0000313" key="2">
    <source>
        <dbReference type="EMBL" id="KAG3214376.1"/>
    </source>
</evidence>
<evidence type="ECO:0000256" key="1">
    <source>
        <dbReference type="SAM" id="MobiDB-lite"/>
    </source>
</evidence>
<accession>A0A8T1HR60</accession>
<dbReference type="EMBL" id="RCMV01000644">
    <property type="protein sequence ID" value="KAG3214376.1"/>
    <property type="molecule type" value="Genomic_DNA"/>
</dbReference>